<protein>
    <recommendedName>
        <fullName evidence="7">Bacterioferritin</fullName>
        <ecNumber evidence="7">1.16.3.1</ecNumber>
    </recommendedName>
</protein>
<dbReference type="InterPro" id="IPR008331">
    <property type="entry name" value="Ferritin_DPS_dom"/>
</dbReference>
<organism evidence="10 11">
    <name type="scientific">Zymomonas mobilis subsp. mobilis (strain ATCC 10988 / DSM 424 / LMG 404 / NCIMB 8938 / NRRL B-806 / ZM1)</name>
    <dbReference type="NCBI Taxonomy" id="555217"/>
    <lineage>
        <taxon>Bacteria</taxon>
        <taxon>Pseudomonadati</taxon>
        <taxon>Pseudomonadota</taxon>
        <taxon>Alphaproteobacteria</taxon>
        <taxon>Sphingomonadales</taxon>
        <taxon>Zymomonadaceae</taxon>
        <taxon>Zymomonas</taxon>
    </lineage>
</organism>
<dbReference type="PANTHER" id="PTHR30295">
    <property type="entry name" value="BACTERIOFERRITIN"/>
    <property type="match status" value="1"/>
</dbReference>
<dbReference type="PANTHER" id="PTHR30295:SF0">
    <property type="entry name" value="BACTERIOFERRITIN"/>
    <property type="match status" value="1"/>
</dbReference>
<dbReference type="InterPro" id="IPR012347">
    <property type="entry name" value="Ferritin-like"/>
</dbReference>
<evidence type="ECO:0000256" key="3">
    <source>
        <dbReference type="ARBA" id="ARBA00022434"/>
    </source>
</evidence>
<feature type="binding site" evidence="8">
    <location>
        <position position="51"/>
    </location>
    <ligand>
        <name>Fe cation</name>
        <dbReference type="ChEBI" id="CHEBI:24875"/>
        <label>2</label>
    </ligand>
</feature>
<evidence type="ECO:0000256" key="2">
    <source>
        <dbReference type="ARBA" id="ARBA00008093"/>
    </source>
</evidence>
<dbReference type="eggNOG" id="COG2193">
    <property type="taxonomic scope" value="Bacteria"/>
</dbReference>
<comment type="similarity">
    <text evidence="2 7">Belongs to the bacterioferritin family.</text>
</comment>
<dbReference type="GO" id="GO:0005829">
    <property type="term" value="C:cytosol"/>
    <property type="evidence" value="ECO:0007669"/>
    <property type="project" value="TreeGrafter"/>
</dbReference>
<dbReference type="OrthoDB" id="9800505at2"/>
<evidence type="ECO:0000313" key="11">
    <source>
        <dbReference type="Proteomes" id="UP000001494"/>
    </source>
</evidence>
<dbReference type="Proteomes" id="UP000001494">
    <property type="component" value="Chromosome"/>
</dbReference>
<dbReference type="HOGENOM" id="CLU_104506_2_0_5"/>
<keyword evidence="5 7" id="KW-0479">Metal-binding</keyword>
<dbReference type="GO" id="GO:0020037">
    <property type="term" value="F:heme binding"/>
    <property type="evidence" value="ECO:0007669"/>
    <property type="project" value="TreeGrafter"/>
</dbReference>
<feature type="binding site" evidence="8">
    <location>
        <position position="127"/>
    </location>
    <ligand>
        <name>Fe cation</name>
        <dbReference type="ChEBI" id="CHEBI:24875"/>
        <label>2</label>
    </ligand>
</feature>
<evidence type="ECO:0000256" key="6">
    <source>
        <dbReference type="ARBA" id="ARBA00023004"/>
    </source>
</evidence>
<feature type="binding site" evidence="8">
    <location>
        <position position="127"/>
    </location>
    <ligand>
        <name>Fe cation</name>
        <dbReference type="ChEBI" id="CHEBI:24875"/>
        <label>1</label>
    </ligand>
</feature>
<evidence type="ECO:0000313" key="10">
    <source>
        <dbReference type="EMBL" id="AEH63365.1"/>
    </source>
</evidence>
<dbReference type="GO" id="GO:0008199">
    <property type="term" value="F:ferric iron binding"/>
    <property type="evidence" value="ECO:0007669"/>
    <property type="project" value="InterPro"/>
</dbReference>
<feature type="binding site" evidence="8">
    <location>
        <position position="50"/>
    </location>
    <ligand>
        <name>Fe cation</name>
        <dbReference type="ChEBI" id="CHEBI:24875"/>
        <label>3</label>
    </ligand>
</feature>
<dbReference type="KEGG" id="zmm:Zmob_1550"/>
<evidence type="ECO:0000256" key="1">
    <source>
        <dbReference type="ARBA" id="ARBA00001970"/>
    </source>
</evidence>
<dbReference type="GO" id="GO:0006879">
    <property type="term" value="P:intracellular iron ion homeostasis"/>
    <property type="evidence" value="ECO:0007669"/>
    <property type="project" value="UniProtKB-KW"/>
</dbReference>
<evidence type="ECO:0000259" key="9">
    <source>
        <dbReference type="PROSITE" id="PS50905"/>
    </source>
</evidence>
<feature type="binding site" evidence="8">
    <location>
        <position position="18"/>
    </location>
    <ligand>
        <name>Fe cation</name>
        <dbReference type="ChEBI" id="CHEBI:24875"/>
        <label>1</label>
    </ligand>
</feature>
<comment type="catalytic activity">
    <reaction evidence="7">
        <text>4 Fe(2+) + O2 + 4 H(+) = 4 Fe(3+) + 2 H2O</text>
        <dbReference type="Rhea" id="RHEA:11148"/>
        <dbReference type="ChEBI" id="CHEBI:15377"/>
        <dbReference type="ChEBI" id="CHEBI:15378"/>
        <dbReference type="ChEBI" id="CHEBI:15379"/>
        <dbReference type="ChEBI" id="CHEBI:29033"/>
        <dbReference type="ChEBI" id="CHEBI:29034"/>
        <dbReference type="EC" id="1.16.3.1"/>
    </reaction>
</comment>
<feature type="binding site" evidence="8">
    <location>
        <position position="54"/>
    </location>
    <ligand>
        <name>Fe cation</name>
        <dbReference type="ChEBI" id="CHEBI:24875"/>
        <label>1</label>
    </ligand>
</feature>
<dbReference type="PROSITE" id="PS50905">
    <property type="entry name" value="FERRITIN_LIKE"/>
    <property type="match status" value="1"/>
</dbReference>
<comment type="cofactor">
    <cofactor evidence="1">
        <name>heme b</name>
        <dbReference type="ChEBI" id="CHEBI:60344"/>
    </cofactor>
</comment>
<comment type="function">
    <text evidence="7">Iron-storage protein, whose ferroxidase center binds Fe(2+), oxidizes it using dioxygen to Fe(3+), and participates in the subsequent Fe(3+) oxide mineral core formation within the central cavity of the BFR protein shell.</text>
</comment>
<dbReference type="RefSeq" id="WP_011241344.1">
    <property type="nucleotide sequence ID" value="NC_017262.1"/>
</dbReference>
<keyword evidence="3 7" id="KW-0409">Iron storage</keyword>
<evidence type="ECO:0000256" key="4">
    <source>
        <dbReference type="ARBA" id="ARBA00022617"/>
    </source>
</evidence>
<feature type="binding site" evidence="8">
    <location>
        <position position="94"/>
    </location>
    <ligand>
        <name>Fe cation</name>
        <dbReference type="ChEBI" id="CHEBI:24875"/>
        <label>2</label>
    </ligand>
</feature>
<dbReference type="CDD" id="cd00907">
    <property type="entry name" value="Bacterioferritin"/>
    <property type="match status" value="1"/>
</dbReference>
<dbReference type="NCBIfam" id="TIGR00754">
    <property type="entry name" value="bfr"/>
    <property type="match status" value="1"/>
</dbReference>
<dbReference type="InterPro" id="IPR009078">
    <property type="entry name" value="Ferritin-like_SF"/>
</dbReference>
<keyword evidence="4" id="KW-0349">Heme</keyword>
<dbReference type="GO" id="GO:0004322">
    <property type="term" value="F:ferroxidase activity"/>
    <property type="evidence" value="ECO:0007669"/>
    <property type="project" value="UniProtKB-EC"/>
</dbReference>
<dbReference type="InterPro" id="IPR009040">
    <property type="entry name" value="Ferritin-like_diiron"/>
</dbReference>
<feature type="binding site" evidence="8">
    <location>
        <position position="51"/>
    </location>
    <ligand>
        <name>Fe cation</name>
        <dbReference type="ChEBI" id="CHEBI:24875"/>
        <label>1</label>
    </ligand>
</feature>
<accession>A0A0H3G413</accession>
<feature type="domain" description="Ferritin-like diiron" evidence="9">
    <location>
        <begin position="1"/>
        <end position="145"/>
    </location>
</feature>
<gene>
    <name evidence="10" type="ordered locus">Zmob_1550</name>
</gene>
<feature type="binding site" evidence="8">
    <location>
        <position position="130"/>
    </location>
    <ligand>
        <name>Fe cation</name>
        <dbReference type="ChEBI" id="CHEBI:24875"/>
        <label>2</label>
    </ligand>
</feature>
<dbReference type="GeneID" id="79905077"/>
<dbReference type="PRINTS" id="PR00601">
    <property type="entry name" value="BACFERRITIN"/>
</dbReference>
<dbReference type="AlphaFoldDB" id="A0A0H3G413"/>
<dbReference type="SUPFAM" id="SSF47240">
    <property type="entry name" value="Ferritin-like"/>
    <property type="match status" value="1"/>
</dbReference>
<proteinExistence type="inferred from homology"/>
<dbReference type="Gene3D" id="1.20.1260.10">
    <property type="match status" value="1"/>
</dbReference>
<dbReference type="EC" id="1.16.3.1" evidence="7"/>
<evidence type="ECO:0000256" key="5">
    <source>
        <dbReference type="ARBA" id="ARBA00022723"/>
    </source>
</evidence>
<name>A0A0H3G413_ZYMMA</name>
<dbReference type="EMBL" id="CP002850">
    <property type="protein sequence ID" value="AEH63365.1"/>
    <property type="molecule type" value="Genomic_DNA"/>
</dbReference>
<dbReference type="InterPro" id="IPR002024">
    <property type="entry name" value="Bacterioferritin"/>
</dbReference>
<dbReference type="Pfam" id="PF00210">
    <property type="entry name" value="Ferritin"/>
    <property type="match status" value="1"/>
</dbReference>
<reference evidence="10 11" key="1">
    <citation type="journal article" date="2011" name="J. Bacteriol.">
        <title>Genome sequence of the ethanol-producing Zymomonas mobilis subsp. mobilis lectotype strain ATCC 10988.</title>
        <authorList>
            <person name="Pappas K.M."/>
            <person name="Kouvelis V.N."/>
            <person name="Saunders E."/>
            <person name="Brettin T.S."/>
            <person name="Bruce D."/>
            <person name="Detter C."/>
            <person name="Balakireva M."/>
            <person name="Han C.S."/>
            <person name="Savvakis G."/>
            <person name="Kyrpides N.C."/>
            <person name="Typas M.A."/>
        </authorList>
    </citation>
    <scope>NUCLEOTIDE SEQUENCE [LARGE SCALE GENOMIC DNA]</scope>
    <source>
        <strain evidence="11">ATCC 10988 / DSM 424 / CCUG 17860 / LMG 404 / NCIMB 8938 / NRRL B-806 / ZM1</strain>
    </source>
</reference>
<sequence>MSADPKIIEHLNRQLTNELTVINQYFLHARSLEHWGVSVLARKESEESLEERGHADALIERIFYLGGLPNLQRYEAITASEDVPAVLNTDLRLEKKAVSDLKVAIAYAESTHDFVSRDLFVKILIAEEAHIDFLNTQLNLIELMGLERYIQQNSDPA</sequence>
<evidence type="ECO:0000256" key="8">
    <source>
        <dbReference type="PIRSR" id="PIRSR002560-1"/>
    </source>
</evidence>
<keyword evidence="6 7" id="KW-0408">Iron</keyword>
<dbReference type="GO" id="GO:0006826">
    <property type="term" value="P:iron ion transport"/>
    <property type="evidence" value="ECO:0007669"/>
    <property type="project" value="InterPro"/>
</dbReference>
<dbReference type="PIRSF" id="PIRSF002560">
    <property type="entry name" value="Bacterioferritin"/>
    <property type="match status" value="1"/>
</dbReference>
<evidence type="ECO:0000256" key="7">
    <source>
        <dbReference type="PIRNR" id="PIRNR002560"/>
    </source>
</evidence>